<evidence type="ECO:0000313" key="8">
    <source>
        <dbReference type="Proteomes" id="UP000262583"/>
    </source>
</evidence>
<dbReference type="AlphaFoldDB" id="A0A2Z4Y3X0"/>
<evidence type="ECO:0000256" key="2">
    <source>
        <dbReference type="ARBA" id="ARBA00022692"/>
    </source>
</evidence>
<organism evidence="7 8">
    <name type="scientific">Sumerlaea chitinivorans</name>
    <dbReference type="NCBI Taxonomy" id="2250252"/>
    <lineage>
        <taxon>Bacteria</taxon>
        <taxon>Candidatus Sumerlaeota</taxon>
        <taxon>Candidatus Sumerlaeia</taxon>
        <taxon>Candidatus Sumerlaeales</taxon>
        <taxon>Candidatus Sumerlaeaceae</taxon>
        <taxon>Candidatus Sumerlaea</taxon>
    </lineage>
</organism>
<feature type="transmembrane region" description="Helical" evidence="5">
    <location>
        <begin position="278"/>
        <end position="294"/>
    </location>
</feature>
<dbReference type="PANTHER" id="PTHR37422">
    <property type="entry name" value="TEICHURONIC ACID BIOSYNTHESIS PROTEIN TUAE"/>
    <property type="match status" value="1"/>
</dbReference>
<evidence type="ECO:0000256" key="1">
    <source>
        <dbReference type="ARBA" id="ARBA00004141"/>
    </source>
</evidence>
<feature type="transmembrane region" description="Helical" evidence="5">
    <location>
        <begin position="439"/>
        <end position="461"/>
    </location>
</feature>
<dbReference type="EMBL" id="CP030759">
    <property type="protein sequence ID" value="AXA35679.1"/>
    <property type="molecule type" value="Genomic_DNA"/>
</dbReference>
<dbReference type="PANTHER" id="PTHR37422:SF17">
    <property type="entry name" value="O-ANTIGEN LIGASE"/>
    <property type="match status" value="1"/>
</dbReference>
<dbReference type="Proteomes" id="UP000262583">
    <property type="component" value="Chromosome"/>
</dbReference>
<keyword evidence="4 5" id="KW-0472">Membrane</keyword>
<dbReference type="GO" id="GO:0016020">
    <property type="term" value="C:membrane"/>
    <property type="evidence" value="ECO:0007669"/>
    <property type="project" value="UniProtKB-SubCell"/>
</dbReference>
<protein>
    <recommendedName>
        <fullName evidence="6">O-antigen ligase-related domain-containing protein</fullName>
    </recommendedName>
</protein>
<dbReference type="Pfam" id="PF04932">
    <property type="entry name" value="Wzy_C"/>
    <property type="match status" value="1"/>
</dbReference>
<accession>A0A2Z4Y3X0</accession>
<feature type="transmembrane region" description="Helical" evidence="5">
    <location>
        <begin position="103"/>
        <end position="123"/>
    </location>
</feature>
<feature type="transmembrane region" description="Helical" evidence="5">
    <location>
        <begin position="195"/>
        <end position="218"/>
    </location>
</feature>
<dbReference type="InterPro" id="IPR051533">
    <property type="entry name" value="WaaL-like"/>
</dbReference>
<name>A0A2Z4Y3X0_SUMC1</name>
<evidence type="ECO:0000313" key="7">
    <source>
        <dbReference type="EMBL" id="AXA35679.1"/>
    </source>
</evidence>
<dbReference type="KEGG" id="schv:BRCON_0902"/>
<feature type="transmembrane region" description="Helical" evidence="5">
    <location>
        <begin position="166"/>
        <end position="183"/>
    </location>
</feature>
<evidence type="ECO:0000256" key="4">
    <source>
        <dbReference type="ARBA" id="ARBA00023136"/>
    </source>
</evidence>
<feature type="transmembrane region" description="Helical" evidence="5">
    <location>
        <begin position="256"/>
        <end position="272"/>
    </location>
</feature>
<keyword evidence="2 5" id="KW-0812">Transmembrane</keyword>
<feature type="transmembrane region" description="Helical" evidence="5">
    <location>
        <begin position="50"/>
        <end position="70"/>
    </location>
</feature>
<feature type="transmembrane region" description="Helical" evidence="5">
    <location>
        <begin position="21"/>
        <end position="44"/>
    </location>
</feature>
<evidence type="ECO:0000256" key="3">
    <source>
        <dbReference type="ARBA" id="ARBA00022989"/>
    </source>
</evidence>
<feature type="transmembrane region" description="Helical" evidence="5">
    <location>
        <begin position="224"/>
        <end position="244"/>
    </location>
</feature>
<proteinExistence type="predicted"/>
<evidence type="ECO:0000259" key="6">
    <source>
        <dbReference type="Pfam" id="PF04932"/>
    </source>
</evidence>
<gene>
    <name evidence="7" type="ORF">BRCON_0902</name>
</gene>
<evidence type="ECO:0000256" key="5">
    <source>
        <dbReference type="SAM" id="Phobius"/>
    </source>
</evidence>
<dbReference type="InterPro" id="IPR007016">
    <property type="entry name" value="O-antigen_ligase-rel_domated"/>
</dbReference>
<feature type="transmembrane region" description="Helical" evidence="5">
    <location>
        <begin position="135"/>
        <end position="154"/>
    </location>
</feature>
<feature type="domain" description="O-antigen ligase-related" evidence="6">
    <location>
        <begin position="261"/>
        <end position="411"/>
    </location>
</feature>
<sequence length="510" mass="57076">MSSSPISKPSMLSSLNPVATLWGTIVISMGLVGLLMGAAAAALVPPRLAVWTNVLPFAGLIAAELVLVLALRPRLLYLLLLFATIVEFETVEDIHVPLGFMKLYLYDVVFLFNVVLILGRTFLRKTQFRQIPYNWIVVAYFALGLFSLFYGWLIEKNPYDRAFGDFRRSFFYFMNYFVTLYLIDSFEDAKTFFRTLLIGAIALIGKGLYQTATGQFYFRRAGDAAHILSHIELTFLSLAVFYGAARLIFDPHARRWLWILVVAVGGLVTVIGNYRAAWLGLAAGLLLIFLFLPAKRRLQVTLVMAGTLVVAALTVYALWDTDIGYHSTLGEQIAAKANVGQTTLDVNVIWRFQSYEAAIQEWRSNPWFGTGLGKSLEFYTVTTMGQSILAFDHRVHNSFLYLFMSLGLLGFPVALGVHVLYFVISLRFLRRTNWLEGKILVLSLASFYASMMVATLFEHFLETTSTVTVLATSMGITMVIIYYGLHKHHETPSTAPSASSPPSHVIIRGN</sequence>
<feature type="transmembrane region" description="Helical" evidence="5">
    <location>
        <begin position="467"/>
        <end position="485"/>
    </location>
</feature>
<reference evidence="7 8" key="1">
    <citation type="submission" date="2018-05" db="EMBL/GenBank/DDBJ databases">
        <title>A metagenomic window into the 2 km-deep terrestrial subsurface aquifer revealed taxonomically and functionally diverse microbial community comprising novel uncultured bacterial lineages.</title>
        <authorList>
            <person name="Kadnikov V.V."/>
            <person name="Mardanov A.V."/>
            <person name="Beletsky A.V."/>
            <person name="Banks D."/>
            <person name="Pimenov N.V."/>
            <person name="Frank Y.A."/>
            <person name="Karnachuk O.V."/>
            <person name="Ravin N.V."/>
        </authorList>
    </citation>
    <scope>NUCLEOTIDE SEQUENCE [LARGE SCALE GENOMIC DNA]</scope>
    <source>
        <strain evidence="7">BY</strain>
    </source>
</reference>
<keyword evidence="3 5" id="KW-1133">Transmembrane helix</keyword>
<feature type="transmembrane region" description="Helical" evidence="5">
    <location>
        <begin position="301"/>
        <end position="319"/>
    </location>
</feature>
<feature type="transmembrane region" description="Helical" evidence="5">
    <location>
        <begin position="399"/>
        <end position="427"/>
    </location>
</feature>
<comment type="subcellular location">
    <subcellularLocation>
        <location evidence="1">Membrane</location>
        <topology evidence="1">Multi-pass membrane protein</topology>
    </subcellularLocation>
</comment>